<comment type="caution">
    <text evidence="3">The sequence shown here is derived from an EMBL/GenBank/DDBJ whole genome shotgun (WGS) entry which is preliminary data.</text>
</comment>
<gene>
    <name evidence="3" type="ORF">A1O3_09197</name>
</gene>
<feature type="region of interest" description="Disordered" evidence="1">
    <location>
        <begin position="144"/>
        <end position="298"/>
    </location>
</feature>
<dbReference type="HOGENOM" id="CLU_035616_0_0_1"/>
<dbReference type="Proteomes" id="UP000019478">
    <property type="component" value="Unassembled WGS sequence"/>
</dbReference>
<dbReference type="OrthoDB" id="5226911at2759"/>
<feature type="region of interest" description="Disordered" evidence="1">
    <location>
        <begin position="314"/>
        <end position="348"/>
    </location>
</feature>
<dbReference type="GeneID" id="19173282"/>
<keyword evidence="4" id="KW-1185">Reference proteome</keyword>
<dbReference type="eggNOG" id="ENOG502SMYH">
    <property type="taxonomic scope" value="Eukaryota"/>
</dbReference>
<feature type="compositionally biased region" description="Basic and acidic residues" evidence="1">
    <location>
        <begin position="239"/>
        <end position="251"/>
    </location>
</feature>
<organism evidence="3 4">
    <name type="scientific">Capronia epimyces CBS 606.96</name>
    <dbReference type="NCBI Taxonomy" id="1182542"/>
    <lineage>
        <taxon>Eukaryota</taxon>
        <taxon>Fungi</taxon>
        <taxon>Dikarya</taxon>
        <taxon>Ascomycota</taxon>
        <taxon>Pezizomycotina</taxon>
        <taxon>Eurotiomycetes</taxon>
        <taxon>Chaetothyriomycetidae</taxon>
        <taxon>Chaetothyriales</taxon>
        <taxon>Herpotrichiellaceae</taxon>
        <taxon>Capronia</taxon>
    </lineage>
</organism>
<feature type="compositionally biased region" description="Polar residues" evidence="1">
    <location>
        <begin position="225"/>
        <end position="237"/>
    </location>
</feature>
<dbReference type="AlphaFoldDB" id="W9XC26"/>
<dbReference type="EMBL" id="AMGY01000009">
    <property type="protein sequence ID" value="EXJ78037.1"/>
    <property type="molecule type" value="Genomic_DNA"/>
</dbReference>
<feature type="compositionally biased region" description="Basic residues" evidence="1">
    <location>
        <begin position="395"/>
        <end position="412"/>
    </location>
</feature>
<sequence length="412" mass="45758">MGGIDVASVVVSIISAFGSGMEVFYRLGGKKRKSSARLPRPWEEQEWVKESLKTRPLQIKHEYEQSVVKFGRRFEVGDSAAHSSLAHTLLALNTGLINLINYALSADPKSQVMSQKALFNLSETAALDTMTALGQLKTRLSLASQPRLPLEPKENQLPDDRNSHRQSRKSNSKSPSKTHNRPSPTPLLVRGGWIRSKSGSSIVSVTAARKAREHKGTRTEKHSRSQSNSAAMKSPASQDDLHIRKQSDGEHSVVSNCTHKTEDRQFPETITPRGHGSDKHSTFQTQISEGDSRPQRQPSMLIVPADFFDTHVPARQSQGLMPPPRPPKIPLDSRSRPRPGHHGARPTSTMTIMTASTKIGEIPEGPWTERVDAVQDLRSRSPAYTIPPLVERSEPKKKKGLKFWKRDRKGAL</sequence>
<evidence type="ECO:0000256" key="2">
    <source>
        <dbReference type="SAM" id="Phobius"/>
    </source>
</evidence>
<feature type="region of interest" description="Disordered" evidence="1">
    <location>
        <begin position="387"/>
        <end position="412"/>
    </location>
</feature>
<name>W9XC26_9EURO</name>
<feature type="compositionally biased region" description="Basic residues" evidence="1">
    <location>
        <begin position="164"/>
        <end position="180"/>
    </location>
</feature>
<feature type="transmembrane region" description="Helical" evidence="2">
    <location>
        <begin position="6"/>
        <end position="25"/>
    </location>
</feature>
<protein>
    <submittedName>
        <fullName evidence="3">Uncharacterized protein</fullName>
    </submittedName>
</protein>
<feature type="compositionally biased region" description="Basic and acidic residues" evidence="1">
    <location>
        <begin position="150"/>
        <end position="163"/>
    </location>
</feature>
<evidence type="ECO:0000313" key="3">
    <source>
        <dbReference type="EMBL" id="EXJ78037.1"/>
    </source>
</evidence>
<accession>W9XC26</accession>
<dbReference type="STRING" id="1182542.W9XC26"/>
<feature type="compositionally biased region" description="Basic and acidic residues" evidence="1">
    <location>
        <begin position="214"/>
        <end position="223"/>
    </location>
</feature>
<keyword evidence="2" id="KW-1133">Transmembrane helix</keyword>
<dbReference type="RefSeq" id="XP_007737482.1">
    <property type="nucleotide sequence ID" value="XM_007739292.1"/>
</dbReference>
<keyword evidence="2" id="KW-0812">Transmembrane</keyword>
<proteinExistence type="predicted"/>
<keyword evidence="2" id="KW-0472">Membrane</keyword>
<reference evidence="3 4" key="1">
    <citation type="submission" date="2013-03" db="EMBL/GenBank/DDBJ databases">
        <title>The Genome Sequence of Capronia epimyces CBS 606.96.</title>
        <authorList>
            <consortium name="The Broad Institute Genomics Platform"/>
            <person name="Cuomo C."/>
            <person name="de Hoog S."/>
            <person name="Gorbushina A."/>
            <person name="Walker B."/>
            <person name="Young S.K."/>
            <person name="Zeng Q."/>
            <person name="Gargeya S."/>
            <person name="Fitzgerald M."/>
            <person name="Haas B."/>
            <person name="Abouelleil A."/>
            <person name="Allen A.W."/>
            <person name="Alvarado L."/>
            <person name="Arachchi H.M."/>
            <person name="Berlin A.M."/>
            <person name="Chapman S.B."/>
            <person name="Gainer-Dewar J."/>
            <person name="Goldberg J."/>
            <person name="Griggs A."/>
            <person name="Gujja S."/>
            <person name="Hansen M."/>
            <person name="Howarth C."/>
            <person name="Imamovic A."/>
            <person name="Ireland A."/>
            <person name="Larimer J."/>
            <person name="McCowan C."/>
            <person name="Murphy C."/>
            <person name="Pearson M."/>
            <person name="Poon T.W."/>
            <person name="Priest M."/>
            <person name="Roberts A."/>
            <person name="Saif S."/>
            <person name="Shea T."/>
            <person name="Sisk P."/>
            <person name="Sykes S."/>
            <person name="Wortman J."/>
            <person name="Nusbaum C."/>
            <person name="Birren B."/>
        </authorList>
    </citation>
    <scope>NUCLEOTIDE SEQUENCE [LARGE SCALE GENOMIC DNA]</scope>
    <source>
        <strain evidence="3 4">CBS 606.96</strain>
    </source>
</reference>
<evidence type="ECO:0000256" key="1">
    <source>
        <dbReference type="SAM" id="MobiDB-lite"/>
    </source>
</evidence>
<evidence type="ECO:0000313" key="4">
    <source>
        <dbReference type="Proteomes" id="UP000019478"/>
    </source>
</evidence>